<protein>
    <recommendedName>
        <fullName evidence="4">DUF5134 domain-containing protein</fullName>
    </recommendedName>
</protein>
<dbReference type="RefSeq" id="WP_251945700.1">
    <property type="nucleotide sequence ID" value="NZ_JAMRYM010000043.1"/>
</dbReference>
<feature type="transmembrane region" description="Helical" evidence="1">
    <location>
        <begin position="119"/>
        <end position="139"/>
    </location>
</feature>
<sequence length="167" mass="16988">MTALLVVVLLTALASLALGVAGRRRIGRTWLAAEAAMVAAMLDVHVPALHLVPAPLWSLLLAGCAVIAALVDRIRRSRGTARRHSADALHGVGMLLAAGLVLLSAVPAASPHAHAHSSLALPLALGVAAYSVVAARTALADRTDRLDTARRLASLAGIVAMGAMSVA</sequence>
<organism evidence="2 3">
    <name type="scientific">Rathayibacter rubneri</name>
    <dbReference type="NCBI Taxonomy" id="2950106"/>
    <lineage>
        <taxon>Bacteria</taxon>
        <taxon>Bacillati</taxon>
        <taxon>Actinomycetota</taxon>
        <taxon>Actinomycetes</taxon>
        <taxon>Micrococcales</taxon>
        <taxon>Microbacteriaceae</taxon>
        <taxon>Rathayibacter</taxon>
    </lineage>
</organism>
<keyword evidence="1" id="KW-0812">Transmembrane</keyword>
<gene>
    <name evidence="2" type="ORF">NB037_11000</name>
</gene>
<keyword evidence="1" id="KW-0472">Membrane</keyword>
<reference evidence="2" key="1">
    <citation type="submission" date="2022-06" db="EMBL/GenBank/DDBJ databases">
        <title>Whole genome shotgun sequencing (WGS) of Rathayibacter sp. ZW T2_19, isolated from stored onions (Allium cepa).</title>
        <authorList>
            <person name="Stoll D.A."/>
            <person name="Huch M."/>
        </authorList>
    </citation>
    <scope>NUCLEOTIDE SEQUENCE</scope>
    <source>
        <strain evidence="2">ZW T2_19</strain>
    </source>
</reference>
<evidence type="ECO:0000313" key="2">
    <source>
        <dbReference type="EMBL" id="MCM6762944.1"/>
    </source>
</evidence>
<proteinExistence type="predicted"/>
<evidence type="ECO:0008006" key="4">
    <source>
        <dbReference type="Google" id="ProtNLM"/>
    </source>
</evidence>
<dbReference type="Proteomes" id="UP001155240">
    <property type="component" value="Unassembled WGS sequence"/>
</dbReference>
<feature type="transmembrane region" description="Helical" evidence="1">
    <location>
        <begin position="92"/>
        <end position="113"/>
    </location>
</feature>
<accession>A0A9X2IUT3</accession>
<feature type="transmembrane region" description="Helical" evidence="1">
    <location>
        <begin position="51"/>
        <end position="71"/>
    </location>
</feature>
<comment type="caution">
    <text evidence="2">The sequence shown here is derived from an EMBL/GenBank/DDBJ whole genome shotgun (WGS) entry which is preliminary data.</text>
</comment>
<evidence type="ECO:0000256" key="1">
    <source>
        <dbReference type="SAM" id="Phobius"/>
    </source>
</evidence>
<dbReference type="AlphaFoldDB" id="A0A9X2IUT3"/>
<keyword evidence="1" id="KW-1133">Transmembrane helix</keyword>
<keyword evidence="3" id="KW-1185">Reference proteome</keyword>
<dbReference type="EMBL" id="JAMRYM010000043">
    <property type="protein sequence ID" value="MCM6762944.1"/>
    <property type="molecule type" value="Genomic_DNA"/>
</dbReference>
<evidence type="ECO:0000313" key="3">
    <source>
        <dbReference type="Proteomes" id="UP001155240"/>
    </source>
</evidence>
<name>A0A9X2IUT3_9MICO</name>